<dbReference type="GO" id="GO:0016020">
    <property type="term" value="C:membrane"/>
    <property type="evidence" value="ECO:0007669"/>
    <property type="project" value="UniProtKB-SubCell"/>
</dbReference>
<keyword evidence="2 5" id="KW-0812">Transmembrane</keyword>
<comment type="subcellular location">
    <subcellularLocation>
        <location evidence="1">Membrane</location>
        <topology evidence="1">Multi-pass membrane protein</topology>
    </subcellularLocation>
</comment>
<evidence type="ECO:0000256" key="2">
    <source>
        <dbReference type="ARBA" id="ARBA00022692"/>
    </source>
</evidence>
<dbReference type="EnsemblMetazoa" id="G7039.3">
    <property type="protein sequence ID" value="G7039.3:cds"/>
    <property type="gene ID" value="G7039"/>
</dbReference>
<dbReference type="OMA" id="AIREWIW"/>
<evidence type="ECO:0000256" key="5">
    <source>
        <dbReference type="SAM" id="Phobius"/>
    </source>
</evidence>
<dbReference type="PANTHER" id="PTHR21284">
    <property type="entry name" value="EG:80H7.2 PROTEIN"/>
    <property type="match status" value="1"/>
</dbReference>
<evidence type="ECO:0000256" key="3">
    <source>
        <dbReference type="ARBA" id="ARBA00022989"/>
    </source>
</evidence>
<keyword evidence="7" id="KW-1185">Reference proteome</keyword>
<protein>
    <submittedName>
        <fullName evidence="6">Uncharacterized protein</fullName>
    </submittedName>
</protein>
<evidence type="ECO:0000256" key="1">
    <source>
        <dbReference type="ARBA" id="ARBA00004141"/>
    </source>
</evidence>
<dbReference type="OrthoDB" id="6140671at2759"/>
<reference evidence="6" key="1">
    <citation type="submission" date="2022-08" db="UniProtKB">
        <authorList>
            <consortium name="EnsemblMetazoa"/>
        </authorList>
    </citation>
    <scope>IDENTIFICATION</scope>
    <source>
        <strain evidence="6">05x7-T-G4-1.051#20</strain>
    </source>
</reference>
<organism evidence="6 7">
    <name type="scientific">Magallana gigas</name>
    <name type="common">Pacific oyster</name>
    <name type="synonym">Crassostrea gigas</name>
    <dbReference type="NCBI Taxonomy" id="29159"/>
    <lineage>
        <taxon>Eukaryota</taxon>
        <taxon>Metazoa</taxon>
        <taxon>Spiralia</taxon>
        <taxon>Lophotrochozoa</taxon>
        <taxon>Mollusca</taxon>
        <taxon>Bivalvia</taxon>
        <taxon>Autobranchia</taxon>
        <taxon>Pteriomorphia</taxon>
        <taxon>Ostreida</taxon>
        <taxon>Ostreoidea</taxon>
        <taxon>Ostreidae</taxon>
        <taxon>Magallana</taxon>
    </lineage>
</organism>
<feature type="transmembrane region" description="Helical" evidence="5">
    <location>
        <begin position="123"/>
        <end position="149"/>
    </location>
</feature>
<dbReference type="AlphaFoldDB" id="A0A8W8NI37"/>
<proteinExistence type="predicted"/>
<accession>A0A8W8NI37</accession>
<dbReference type="Proteomes" id="UP000005408">
    <property type="component" value="Unassembled WGS sequence"/>
</dbReference>
<dbReference type="EnsemblMetazoa" id="G7039.2">
    <property type="protein sequence ID" value="G7039.2:cds"/>
    <property type="gene ID" value="G7039"/>
</dbReference>
<feature type="transmembrane region" description="Helical" evidence="5">
    <location>
        <begin position="93"/>
        <end position="116"/>
    </location>
</feature>
<sequence length="211" mass="24254">MAQKASKIVILSLIICSVGFIFFLLSFGTGNWLEPNANDNQGFLSLGLWEACFRNWRYYKDPTQNIYDGCRWMLSADFDAIREWIWPSWMQGVQGIMCMSLVLEISVVIVYVIVMFHMLRQKYVYLTLLVAAGANFISAFFCAVSLIVFHTKALNDLRWIENNEKQNQGWSFFILIPAILCFIISGVTTVMAARRFRRDDSDGPVAIPYRS</sequence>
<feature type="transmembrane region" description="Helical" evidence="5">
    <location>
        <begin position="7"/>
        <end position="27"/>
    </location>
</feature>
<feature type="transmembrane region" description="Helical" evidence="5">
    <location>
        <begin position="169"/>
        <end position="193"/>
    </location>
</feature>
<evidence type="ECO:0000313" key="7">
    <source>
        <dbReference type="Proteomes" id="UP000005408"/>
    </source>
</evidence>
<dbReference type="Pfam" id="PF13903">
    <property type="entry name" value="Claudin_2"/>
    <property type="match status" value="1"/>
</dbReference>
<dbReference type="EnsemblMetazoa" id="G7039.1">
    <property type="protein sequence ID" value="G7039.1:cds"/>
    <property type="gene ID" value="G7039"/>
</dbReference>
<evidence type="ECO:0000256" key="4">
    <source>
        <dbReference type="ARBA" id="ARBA00023136"/>
    </source>
</evidence>
<evidence type="ECO:0000313" key="6">
    <source>
        <dbReference type="EnsemblMetazoa" id="G7039.3:cds"/>
    </source>
</evidence>
<dbReference type="EnsemblMetazoa" id="G7039.4">
    <property type="protein sequence ID" value="G7039.4:cds"/>
    <property type="gene ID" value="G7039"/>
</dbReference>
<dbReference type="Gene3D" id="1.20.140.150">
    <property type="match status" value="1"/>
</dbReference>
<keyword evidence="4 5" id="KW-0472">Membrane</keyword>
<keyword evidence="3 5" id="KW-1133">Transmembrane helix</keyword>
<dbReference type="PANTHER" id="PTHR21284:SF12">
    <property type="entry name" value="EG:80H7.2 PROTEIN"/>
    <property type="match status" value="1"/>
</dbReference>
<dbReference type="InterPro" id="IPR004031">
    <property type="entry name" value="PMP22/EMP/MP20/Claudin"/>
</dbReference>
<name>A0A8W8NI37_MAGGI</name>